<evidence type="ECO:0000313" key="3">
    <source>
        <dbReference type="Proteomes" id="UP000186895"/>
    </source>
</evidence>
<dbReference type="CDD" id="cd01741">
    <property type="entry name" value="GATase1_1"/>
    <property type="match status" value="1"/>
</dbReference>
<dbReference type="GO" id="GO:0016740">
    <property type="term" value="F:transferase activity"/>
    <property type="evidence" value="ECO:0007669"/>
    <property type="project" value="UniProtKB-KW"/>
</dbReference>
<gene>
    <name evidence="2" type="ORF">SAMN05421647_101211</name>
</gene>
<protein>
    <submittedName>
        <fullName evidence="2">GMP synthase-Glutamine amidotransferase</fullName>
    </submittedName>
</protein>
<dbReference type="STRING" id="49186.SAMN05421647_101211"/>
<dbReference type="Pfam" id="PF00117">
    <property type="entry name" value="GATase"/>
    <property type="match status" value="1"/>
</dbReference>
<dbReference type="PROSITE" id="PS51273">
    <property type="entry name" value="GATASE_TYPE_1"/>
    <property type="match status" value="1"/>
</dbReference>
<dbReference type="SUPFAM" id="SSF52317">
    <property type="entry name" value="Class I glutamine amidotransferase-like"/>
    <property type="match status" value="1"/>
</dbReference>
<keyword evidence="3" id="KW-1185">Reference proteome</keyword>
<dbReference type="PANTHER" id="PTHR42695">
    <property type="entry name" value="GLUTAMINE AMIDOTRANSFERASE YLR126C-RELATED"/>
    <property type="match status" value="1"/>
</dbReference>
<dbReference type="AlphaFoldDB" id="A0A1N6NC39"/>
<feature type="domain" description="Glutamine amidotransferase" evidence="1">
    <location>
        <begin position="19"/>
        <end position="189"/>
    </location>
</feature>
<evidence type="ECO:0000259" key="1">
    <source>
        <dbReference type="Pfam" id="PF00117"/>
    </source>
</evidence>
<evidence type="ECO:0000313" key="2">
    <source>
        <dbReference type="EMBL" id="SIP89659.1"/>
    </source>
</evidence>
<name>A0A1N6NC39_9GAMM</name>
<dbReference type="InterPro" id="IPR017926">
    <property type="entry name" value="GATASE"/>
</dbReference>
<dbReference type="eggNOG" id="COG0518">
    <property type="taxonomic scope" value="Bacteria"/>
</dbReference>
<dbReference type="InterPro" id="IPR029062">
    <property type="entry name" value="Class_I_gatase-like"/>
</dbReference>
<accession>A0A1N6NC39</accession>
<dbReference type="Gene3D" id="3.40.50.880">
    <property type="match status" value="1"/>
</dbReference>
<proteinExistence type="predicted"/>
<dbReference type="PANTHER" id="PTHR42695:SF5">
    <property type="entry name" value="GLUTAMINE AMIDOTRANSFERASE YLR126C-RELATED"/>
    <property type="match status" value="1"/>
</dbReference>
<keyword evidence="2" id="KW-0315">Glutamine amidotransferase</keyword>
<dbReference type="GO" id="GO:0005829">
    <property type="term" value="C:cytosol"/>
    <property type="evidence" value="ECO:0007669"/>
    <property type="project" value="TreeGrafter"/>
</dbReference>
<dbReference type="InterPro" id="IPR044992">
    <property type="entry name" value="ChyE-like"/>
</dbReference>
<organism evidence="2 3">
    <name type="scientific">Marinobacterium stanieri</name>
    <dbReference type="NCBI Taxonomy" id="49186"/>
    <lineage>
        <taxon>Bacteria</taxon>
        <taxon>Pseudomonadati</taxon>
        <taxon>Pseudomonadota</taxon>
        <taxon>Gammaproteobacteria</taxon>
        <taxon>Oceanospirillales</taxon>
        <taxon>Oceanospirillaceae</taxon>
        <taxon>Marinobacterium</taxon>
    </lineage>
</organism>
<dbReference type="RefSeq" id="WP_076460147.1">
    <property type="nucleotide sequence ID" value="NZ_FTMN01000001.1"/>
</dbReference>
<dbReference type="Proteomes" id="UP000186895">
    <property type="component" value="Unassembled WGS sequence"/>
</dbReference>
<dbReference type="EMBL" id="FTMN01000001">
    <property type="protein sequence ID" value="SIP89659.1"/>
    <property type="molecule type" value="Genomic_DNA"/>
</dbReference>
<keyword evidence="2" id="KW-0808">Transferase</keyword>
<reference evidence="2 3" key="1">
    <citation type="submission" date="2017-01" db="EMBL/GenBank/DDBJ databases">
        <authorList>
            <person name="Mah S.A."/>
            <person name="Swanson W.J."/>
            <person name="Moy G.W."/>
            <person name="Vacquier V.D."/>
        </authorList>
    </citation>
    <scope>NUCLEOTIDE SEQUENCE [LARGE SCALE GENOMIC DNA]</scope>
    <source>
        <strain evidence="2 3">DSM 7027</strain>
    </source>
</reference>
<sequence length="239" mass="25814">MKVGILAAGTSPDELVSQHGSYADMVQDLLQRSGVDAEFCRYEVRLDEFPAGAGACDAWVITGSKHNVDEGTPWITRLESLVLEIVAARKPLAGICFGHQIIAQALGGKVERFDGGWGLGLQEYALLDTGLLDTGEASSFSINAIHQYQVVEKPESAEVFATSDFCRYAGLVYGDRIVTLQAHPEFQSDFEQALLQLRKGAVFSDADADKALASLDLSASGTDSDRVGHWLARLMMTAE</sequence>